<dbReference type="SUPFAM" id="SSF55394">
    <property type="entry name" value="Bactericidal permeability-increasing protein, BPI"/>
    <property type="match status" value="1"/>
</dbReference>
<dbReference type="Proteomes" id="UP001642409">
    <property type="component" value="Unassembled WGS sequence"/>
</dbReference>
<dbReference type="InterPro" id="IPR017943">
    <property type="entry name" value="Bactericidal_perm-incr_a/b_dom"/>
</dbReference>
<dbReference type="InterPro" id="IPR045897">
    <property type="entry name" value="BPI/LBP_pln"/>
</dbReference>
<dbReference type="Gene3D" id="3.15.10.10">
    <property type="entry name" value="Bactericidal permeability-increasing protein, domain 1"/>
    <property type="match status" value="1"/>
</dbReference>
<gene>
    <name evidence="2" type="ORF">HINF_LOCUS56340</name>
    <name evidence="1" type="ORF">HINF_LOCUS9683</name>
</gene>
<dbReference type="GO" id="GO:0008289">
    <property type="term" value="F:lipid binding"/>
    <property type="evidence" value="ECO:0007669"/>
    <property type="project" value="InterPro"/>
</dbReference>
<accession>A0AA86NN44</accession>
<dbReference type="EMBL" id="CATOUU010000241">
    <property type="protein sequence ID" value="CAI9922038.1"/>
    <property type="molecule type" value="Genomic_DNA"/>
</dbReference>
<sequence length="435" mass="48601">MIVFSMILFRSCELGFPRLVYQNDTAQATTTTKAGTSKYMLCGITDGLKDVYDIHIPDIVFPINIGVTALDFSIKGIQIANLNVPNVVVDLNGHNEVAMSALNCSVLITFEWGFQQSSYPFIKDIGTGKIIVNNAIMTGLVGSDVNRNDCPGHFIVNFIKASIDYEYFKILLDGGSSWIFQSFIDVVMGAIEDNISGFISDVIMKGVVALINNVFEDGRREKSYADYPNIIKDGRYTTGALVGVGYVTLQLTGYVYSKSNYSDEYMSASKLSKITYNKFNDDIQLAVHVECFNNAFYILNKYENAYSPPGYVVTAPPKIVFANVAAILSMQLLFNSSYIDIQLLAKPLHDDYRDNEVGIIYFEFSQYSIQSENLDLTLDSIQSEIVEWMNKKSRSSSFQFSFTHMIDIRTLQLVVDAQEQVVRLVGTIPDGCTKI</sequence>
<evidence type="ECO:0000313" key="2">
    <source>
        <dbReference type="EMBL" id="CAL6073930.1"/>
    </source>
</evidence>
<reference evidence="2 3" key="2">
    <citation type="submission" date="2024-07" db="EMBL/GenBank/DDBJ databases">
        <authorList>
            <person name="Akdeniz Z."/>
        </authorList>
    </citation>
    <scope>NUCLEOTIDE SEQUENCE [LARGE SCALE GENOMIC DNA]</scope>
</reference>
<keyword evidence="3" id="KW-1185">Reference proteome</keyword>
<evidence type="ECO:0000313" key="1">
    <source>
        <dbReference type="EMBL" id="CAI9922038.1"/>
    </source>
</evidence>
<dbReference type="EMBL" id="CAXDID020000303">
    <property type="protein sequence ID" value="CAL6073930.1"/>
    <property type="molecule type" value="Genomic_DNA"/>
</dbReference>
<protein>
    <submittedName>
        <fullName evidence="1">Uncharacterized protein</fullName>
    </submittedName>
</protein>
<evidence type="ECO:0000313" key="3">
    <source>
        <dbReference type="Proteomes" id="UP001642409"/>
    </source>
</evidence>
<dbReference type="PANTHER" id="PTHR46801">
    <property type="entry name" value="OS06G0309200 PROTEIN"/>
    <property type="match status" value="1"/>
</dbReference>
<reference evidence="1" key="1">
    <citation type="submission" date="2023-06" db="EMBL/GenBank/DDBJ databases">
        <authorList>
            <person name="Kurt Z."/>
        </authorList>
    </citation>
    <scope>NUCLEOTIDE SEQUENCE</scope>
</reference>
<dbReference type="AlphaFoldDB" id="A0AA86NN44"/>
<proteinExistence type="predicted"/>
<dbReference type="PANTHER" id="PTHR46801:SF2">
    <property type="entry name" value="LIPOPOLYSACCHARIDE-BINDING PROTEIN"/>
    <property type="match status" value="1"/>
</dbReference>
<comment type="caution">
    <text evidence="1">The sequence shown here is derived from an EMBL/GenBank/DDBJ whole genome shotgun (WGS) entry which is preliminary data.</text>
</comment>
<name>A0AA86NN44_9EUKA</name>
<organism evidence="1">
    <name type="scientific">Hexamita inflata</name>
    <dbReference type="NCBI Taxonomy" id="28002"/>
    <lineage>
        <taxon>Eukaryota</taxon>
        <taxon>Metamonada</taxon>
        <taxon>Diplomonadida</taxon>
        <taxon>Hexamitidae</taxon>
        <taxon>Hexamitinae</taxon>
        <taxon>Hexamita</taxon>
    </lineage>
</organism>